<organism evidence="2 3">
    <name type="scientific">Crassostrea virginica</name>
    <name type="common">Eastern oyster</name>
    <dbReference type="NCBI Taxonomy" id="6565"/>
    <lineage>
        <taxon>Eukaryota</taxon>
        <taxon>Metazoa</taxon>
        <taxon>Spiralia</taxon>
        <taxon>Lophotrochozoa</taxon>
        <taxon>Mollusca</taxon>
        <taxon>Bivalvia</taxon>
        <taxon>Autobranchia</taxon>
        <taxon>Pteriomorphia</taxon>
        <taxon>Ostreida</taxon>
        <taxon>Ostreoidea</taxon>
        <taxon>Ostreidae</taxon>
        <taxon>Crassostrea</taxon>
    </lineage>
</organism>
<proteinExistence type="predicted"/>
<protein>
    <submittedName>
        <fullName evidence="3">Uncharacterized protein LOC111138172</fullName>
    </submittedName>
</protein>
<dbReference type="AlphaFoldDB" id="A0A8B8F1P3"/>
<dbReference type="KEGG" id="cvn:111138172"/>
<dbReference type="RefSeq" id="XP_022345728.1">
    <property type="nucleotide sequence ID" value="XM_022490020.1"/>
</dbReference>
<evidence type="ECO:0000313" key="3">
    <source>
        <dbReference type="RefSeq" id="XP_022345728.1"/>
    </source>
</evidence>
<dbReference type="OrthoDB" id="10553109at2759"/>
<sequence length="253" mass="29917">MSKLIERRNCKTNMQQGDVYRIKVEGAPTREFIQRRPNGEIWNPQSSILKPAAKKKTRTILVPAFKTPKYDNPRIRHITEMFLAPAFKNPKLQKPYPSQSDEDFRLSKNSWIQDTGTRPRAKDFTSRSSPSVYPISQYPRVHQDEMRFIYSKLQDSPEADEYEKQNFRTSNSWYRLREKQREDFDLNFQEDMQKATKNDRINKMLDAVTSSKTTGKSSKQSMALSQNPSKKSNTFLQRLCVWFGNRRKNLYRK</sequence>
<feature type="region of interest" description="Disordered" evidence="1">
    <location>
        <begin position="209"/>
        <end position="230"/>
    </location>
</feature>
<accession>A0A8B8F1P3</accession>
<dbReference type="Proteomes" id="UP000694844">
    <property type="component" value="Chromosome 5"/>
</dbReference>
<evidence type="ECO:0000313" key="2">
    <source>
        <dbReference type="Proteomes" id="UP000694844"/>
    </source>
</evidence>
<gene>
    <name evidence="3" type="primary">LOC111138172</name>
</gene>
<name>A0A8B8F1P3_CRAVI</name>
<keyword evidence="2" id="KW-1185">Reference proteome</keyword>
<reference evidence="3" key="1">
    <citation type="submission" date="2025-08" db="UniProtKB">
        <authorList>
            <consortium name="RefSeq"/>
        </authorList>
    </citation>
    <scope>IDENTIFICATION</scope>
    <source>
        <tissue evidence="3">Whole sample</tissue>
    </source>
</reference>
<feature type="compositionally biased region" description="Low complexity" evidence="1">
    <location>
        <begin position="209"/>
        <end position="221"/>
    </location>
</feature>
<dbReference type="GeneID" id="111138172"/>
<evidence type="ECO:0000256" key="1">
    <source>
        <dbReference type="SAM" id="MobiDB-lite"/>
    </source>
</evidence>